<dbReference type="InterPro" id="IPR023606">
    <property type="entry name" value="CoA-Trfase_III_dom_1_sf"/>
</dbReference>
<dbReference type="InterPro" id="IPR003673">
    <property type="entry name" value="CoA-Trfase_fam_III"/>
</dbReference>
<dbReference type="PANTHER" id="PTHR48207:SF3">
    <property type="entry name" value="SUCCINATE--HYDROXYMETHYLGLUTARATE COA-TRANSFERASE"/>
    <property type="match status" value="1"/>
</dbReference>
<name>A0ABT3NUX6_9PROT</name>
<dbReference type="SUPFAM" id="SSF89796">
    <property type="entry name" value="CoA-transferase family III (CaiB/BaiF)"/>
    <property type="match status" value="1"/>
</dbReference>
<dbReference type="Gene3D" id="3.40.50.10540">
    <property type="entry name" value="Crotonobetainyl-coa:carnitine coa-transferase, domain 1"/>
    <property type="match status" value="1"/>
</dbReference>
<dbReference type="EMBL" id="JAPFQI010000006">
    <property type="protein sequence ID" value="MCW8085961.1"/>
    <property type="molecule type" value="Genomic_DNA"/>
</dbReference>
<comment type="caution">
    <text evidence="2">The sequence shown here is derived from an EMBL/GenBank/DDBJ whole genome shotgun (WGS) entry which is preliminary data.</text>
</comment>
<dbReference type="GO" id="GO:0016740">
    <property type="term" value="F:transferase activity"/>
    <property type="evidence" value="ECO:0007669"/>
    <property type="project" value="UniProtKB-KW"/>
</dbReference>
<accession>A0ABT3NUX6</accession>
<reference evidence="2 3" key="1">
    <citation type="submission" date="2022-10" db="EMBL/GenBank/DDBJ databases">
        <title>Roseococcus glaciei nov., sp. nov., isolated from glacier.</title>
        <authorList>
            <person name="Liu Q."/>
            <person name="Xin Y.-H."/>
        </authorList>
    </citation>
    <scope>NUCLEOTIDE SEQUENCE [LARGE SCALE GENOMIC DNA]</scope>
    <source>
        <strain evidence="2 3">MDT2-1-1</strain>
    </source>
</reference>
<dbReference type="InterPro" id="IPR044855">
    <property type="entry name" value="CoA-Trfase_III_dom3_sf"/>
</dbReference>
<evidence type="ECO:0000256" key="1">
    <source>
        <dbReference type="ARBA" id="ARBA00022679"/>
    </source>
</evidence>
<gene>
    <name evidence="2" type="ORF">OF850_10015</name>
</gene>
<dbReference type="InterPro" id="IPR050483">
    <property type="entry name" value="CoA-transferase_III_domain"/>
</dbReference>
<evidence type="ECO:0000313" key="2">
    <source>
        <dbReference type="EMBL" id="MCW8085961.1"/>
    </source>
</evidence>
<keyword evidence="3" id="KW-1185">Reference proteome</keyword>
<organism evidence="2 3">
    <name type="scientific">Sabulicella glaciei</name>
    <dbReference type="NCBI Taxonomy" id="2984948"/>
    <lineage>
        <taxon>Bacteria</taxon>
        <taxon>Pseudomonadati</taxon>
        <taxon>Pseudomonadota</taxon>
        <taxon>Alphaproteobacteria</taxon>
        <taxon>Acetobacterales</taxon>
        <taxon>Acetobacteraceae</taxon>
        <taxon>Sabulicella</taxon>
    </lineage>
</organism>
<evidence type="ECO:0000313" key="3">
    <source>
        <dbReference type="Proteomes" id="UP001526430"/>
    </source>
</evidence>
<dbReference type="Pfam" id="PF02515">
    <property type="entry name" value="CoA_transf_3"/>
    <property type="match status" value="1"/>
</dbReference>
<dbReference type="RefSeq" id="WP_301589924.1">
    <property type="nucleotide sequence ID" value="NZ_JAPFQI010000006.1"/>
</dbReference>
<dbReference type="Proteomes" id="UP001526430">
    <property type="component" value="Unassembled WGS sequence"/>
</dbReference>
<protein>
    <submittedName>
        <fullName evidence="2">CoA transferase</fullName>
    </submittedName>
</protein>
<keyword evidence="1 2" id="KW-0808">Transferase</keyword>
<dbReference type="Gene3D" id="3.30.1540.10">
    <property type="entry name" value="formyl-coa transferase, domain 3"/>
    <property type="match status" value="1"/>
</dbReference>
<proteinExistence type="predicted"/>
<sequence length="394" mass="42124">MPLPLDGLIVLDLTLARAGPTCVRHLADWGAEIWRVEPPGSQDGFGGPRDGFDSVNLHRNKKSIALNLKNPAGRAAFLRLAAKADVLVENMRVAVKHRLKIGPEEIAAVNPRLVYASISGFGQTGPYAGRGGVDQIAQGMGGLMSITGEAGRGPMRVGIPINDLTAGNLLALGVMMKLFERERTGVGGYVHTSLLEAQVFMLDFQATRFLMDGEVAGQAGNDHPVNTPMGVFPSADKPINIAASSAKLWEVFCRVCGREDWLRKPEWQTPKGRTADRPALNAAIAEETRRRPSEWWIAKLEEAGIPCGPVNDIREVFGDPQVQHLGMVWHAPHERLGEAGVVRTPLNIEGHKPGVHRGVPALGGDAAGILAQAGMSASEIEELRATGALGDAAK</sequence>
<dbReference type="PANTHER" id="PTHR48207">
    <property type="entry name" value="SUCCINATE--HYDROXYMETHYLGLUTARATE COA-TRANSFERASE"/>
    <property type="match status" value="1"/>
</dbReference>